<dbReference type="OrthoDB" id="9811589at2"/>
<dbReference type="AlphaFoldDB" id="A0A401FUM7"/>
<dbReference type="Pfam" id="PF08241">
    <property type="entry name" value="Methyltransf_11"/>
    <property type="match status" value="1"/>
</dbReference>
<dbReference type="GO" id="GO:0008757">
    <property type="term" value="F:S-adenosylmethionine-dependent methyltransferase activity"/>
    <property type="evidence" value="ECO:0007669"/>
    <property type="project" value="InterPro"/>
</dbReference>
<gene>
    <name evidence="2" type="ORF">DENIS_1628</name>
</gene>
<dbReference type="PANTHER" id="PTHR43591:SF110">
    <property type="entry name" value="RHODANESE DOMAIN-CONTAINING PROTEIN"/>
    <property type="match status" value="1"/>
</dbReference>
<organism evidence="2 3">
    <name type="scientific">Desulfonema ishimotonii</name>
    <dbReference type="NCBI Taxonomy" id="45657"/>
    <lineage>
        <taxon>Bacteria</taxon>
        <taxon>Pseudomonadati</taxon>
        <taxon>Thermodesulfobacteriota</taxon>
        <taxon>Desulfobacteria</taxon>
        <taxon>Desulfobacterales</taxon>
        <taxon>Desulfococcaceae</taxon>
        <taxon>Desulfonema</taxon>
    </lineage>
</organism>
<keyword evidence="2" id="KW-0489">Methyltransferase</keyword>
<dbReference type="InterPro" id="IPR013216">
    <property type="entry name" value="Methyltransf_11"/>
</dbReference>
<comment type="caution">
    <text evidence="2">The sequence shown here is derived from an EMBL/GenBank/DDBJ whole genome shotgun (WGS) entry which is preliminary data.</text>
</comment>
<reference evidence="3" key="1">
    <citation type="submission" date="2017-11" db="EMBL/GenBank/DDBJ databases">
        <authorList>
            <person name="Watanabe M."/>
            <person name="Kojima H."/>
        </authorList>
    </citation>
    <scope>NUCLEOTIDE SEQUENCE [LARGE SCALE GENOMIC DNA]</scope>
    <source>
        <strain evidence="3">Tokyo 01</strain>
    </source>
</reference>
<dbReference type="Gene3D" id="3.40.50.150">
    <property type="entry name" value="Vaccinia Virus protein VP39"/>
    <property type="match status" value="1"/>
</dbReference>
<name>A0A401FUM7_9BACT</name>
<dbReference type="CDD" id="cd02440">
    <property type="entry name" value="AdoMet_MTases"/>
    <property type="match status" value="1"/>
</dbReference>
<dbReference type="InterPro" id="IPR029063">
    <property type="entry name" value="SAM-dependent_MTases_sf"/>
</dbReference>
<protein>
    <submittedName>
        <fullName evidence="2">Class I SAM-dependent methyltransferase</fullName>
    </submittedName>
</protein>
<dbReference type="PANTHER" id="PTHR43591">
    <property type="entry name" value="METHYLTRANSFERASE"/>
    <property type="match status" value="1"/>
</dbReference>
<dbReference type="SUPFAM" id="SSF53335">
    <property type="entry name" value="S-adenosyl-L-methionine-dependent methyltransferases"/>
    <property type="match status" value="1"/>
</dbReference>
<keyword evidence="3" id="KW-1185">Reference proteome</keyword>
<reference evidence="3" key="2">
    <citation type="submission" date="2019-01" db="EMBL/GenBank/DDBJ databases">
        <title>Genome sequence of Desulfonema ishimotonii strain Tokyo 01.</title>
        <authorList>
            <person name="Fukui M."/>
        </authorList>
    </citation>
    <scope>NUCLEOTIDE SEQUENCE [LARGE SCALE GENOMIC DNA]</scope>
    <source>
        <strain evidence="3">Tokyo 01</strain>
    </source>
</reference>
<dbReference type="EMBL" id="BEXT01000001">
    <property type="protein sequence ID" value="GBC60671.1"/>
    <property type="molecule type" value="Genomic_DNA"/>
</dbReference>
<accession>A0A401FUM7</accession>
<evidence type="ECO:0000313" key="2">
    <source>
        <dbReference type="EMBL" id="GBC60671.1"/>
    </source>
</evidence>
<dbReference type="RefSeq" id="WP_124328059.1">
    <property type="nucleotide sequence ID" value="NZ_BEXT01000001.1"/>
</dbReference>
<proteinExistence type="predicted"/>
<feature type="domain" description="Methyltransferase type 11" evidence="1">
    <location>
        <begin position="111"/>
        <end position="207"/>
    </location>
</feature>
<sequence>MNSVKQHVPEWFSAIAIKEEKKEFELIGPPSFFLDKNPEIHTGFEEFDLAEGALATYAKRDTYPIPLAEDREGYCGDRHFDYWLTGLKDFFSIEKILNDQGVSRDDICSVLDMGCASGRMLRHYDCQAGFKNIWGADINLKNVEWSRKFLSPTIKLLHNTILPHLPVEDNYFDLVTAFSVFTHIDDLEMMWLAEIRRILKKGGYAYITLNTDNTWDNMDEKYPIYIDLIEQRDYIVEHSEKLVPGFNKNPMPSEKLVFTNTWGKVYNTNVFHHRNHIQENWGRFFEIAGFYPNNHLIFQDVVLLKKTD</sequence>
<keyword evidence="2" id="KW-0808">Transferase</keyword>
<dbReference type="GO" id="GO:0032259">
    <property type="term" value="P:methylation"/>
    <property type="evidence" value="ECO:0007669"/>
    <property type="project" value="UniProtKB-KW"/>
</dbReference>
<evidence type="ECO:0000313" key="3">
    <source>
        <dbReference type="Proteomes" id="UP000288096"/>
    </source>
</evidence>
<dbReference type="Proteomes" id="UP000288096">
    <property type="component" value="Unassembled WGS sequence"/>
</dbReference>
<evidence type="ECO:0000259" key="1">
    <source>
        <dbReference type="Pfam" id="PF08241"/>
    </source>
</evidence>